<evidence type="ECO:0000256" key="5">
    <source>
        <dbReference type="ARBA" id="ARBA00022989"/>
    </source>
</evidence>
<keyword evidence="3" id="KW-1003">Cell membrane</keyword>
<feature type="transmembrane region" description="Helical" evidence="7">
    <location>
        <begin position="6"/>
        <end position="25"/>
    </location>
</feature>
<evidence type="ECO:0000256" key="6">
    <source>
        <dbReference type="ARBA" id="ARBA00023136"/>
    </source>
</evidence>
<feature type="transmembrane region" description="Helical" evidence="7">
    <location>
        <begin position="109"/>
        <end position="130"/>
    </location>
</feature>
<comment type="subcellular location">
    <subcellularLocation>
        <location evidence="1 7">Cell membrane</location>
        <topology evidence="1 7">Multi-pass membrane protein</topology>
    </subcellularLocation>
</comment>
<organism evidence="8 9">
    <name type="scientific">Undibacterium terreum</name>
    <dbReference type="NCBI Taxonomy" id="1224302"/>
    <lineage>
        <taxon>Bacteria</taxon>
        <taxon>Pseudomonadati</taxon>
        <taxon>Pseudomonadota</taxon>
        <taxon>Betaproteobacteria</taxon>
        <taxon>Burkholderiales</taxon>
        <taxon>Oxalobacteraceae</taxon>
        <taxon>Undibacterium</taxon>
    </lineage>
</organism>
<dbReference type="PANTHER" id="PTHR33508">
    <property type="entry name" value="UPF0056 MEMBRANE PROTEIN YHCE"/>
    <property type="match status" value="1"/>
</dbReference>
<evidence type="ECO:0000256" key="4">
    <source>
        <dbReference type="ARBA" id="ARBA00022692"/>
    </source>
</evidence>
<feature type="transmembrane region" description="Helical" evidence="7">
    <location>
        <begin position="136"/>
        <end position="158"/>
    </location>
</feature>
<comment type="caution">
    <text evidence="7">Lacks conserved residue(s) required for the propagation of feature annotation.</text>
</comment>
<dbReference type="Pfam" id="PF01914">
    <property type="entry name" value="MarC"/>
    <property type="match status" value="1"/>
</dbReference>
<evidence type="ECO:0000313" key="8">
    <source>
        <dbReference type="EMBL" id="GGC94118.1"/>
    </source>
</evidence>
<dbReference type="AlphaFoldDB" id="A0A916UYJ2"/>
<reference evidence="8" key="1">
    <citation type="journal article" date="2014" name="Int. J. Syst. Evol. Microbiol.">
        <title>Complete genome sequence of Corynebacterium casei LMG S-19264T (=DSM 44701T), isolated from a smear-ripened cheese.</title>
        <authorList>
            <consortium name="US DOE Joint Genome Institute (JGI-PGF)"/>
            <person name="Walter F."/>
            <person name="Albersmeier A."/>
            <person name="Kalinowski J."/>
            <person name="Ruckert C."/>
        </authorList>
    </citation>
    <scope>NUCLEOTIDE SEQUENCE</scope>
    <source>
        <strain evidence="8">CGMCC 1.10998</strain>
    </source>
</reference>
<keyword evidence="9" id="KW-1185">Reference proteome</keyword>
<evidence type="ECO:0000256" key="2">
    <source>
        <dbReference type="ARBA" id="ARBA00009784"/>
    </source>
</evidence>
<dbReference type="RefSeq" id="WP_188568568.1">
    <property type="nucleotide sequence ID" value="NZ_BMED01000006.1"/>
</dbReference>
<gene>
    <name evidence="8" type="ORF">GCM10011396_46800</name>
</gene>
<dbReference type="InterPro" id="IPR002771">
    <property type="entry name" value="Multi_antbiot-R_MarC"/>
</dbReference>
<dbReference type="PANTHER" id="PTHR33508:SF10">
    <property type="entry name" value="UPF0056 INNER MEMBRANE PROTEIN YHGN"/>
    <property type="match status" value="1"/>
</dbReference>
<dbReference type="EMBL" id="BMED01000006">
    <property type="protein sequence ID" value="GGC94118.1"/>
    <property type="molecule type" value="Genomic_DNA"/>
</dbReference>
<feature type="transmembrane region" description="Helical" evidence="7">
    <location>
        <begin position="78"/>
        <end position="97"/>
    </location>
</feature>
<reference evidence="8" key="2">
    <citation type="submission" date="2020-09" db="EMBL/GenBank/DDBJ databases">
        <authorList>
            <person name="Sun Q."/>
            <person name="Zhou Y."/>
        </authorList>
    </citation>
    <scope>NUCLEOTIDE SEQUENCE</scope>
    <source>
        <strain evidence="8">CGMCC 1.10998</strain>
    </source>
</reference>
<evidence type="ECO:0000256" key="7">
    <source>
        <dbReference type="RuleBase" id="RU362048"/>
    </source>
</evidence>
<dbReference type="GO" id="GO:0005886">
    <property type="term" value="C:plasma membrane"/>
    <property type="evidence" value="ECO:0007669"/>
    <property type="project" value="UniProtKB-SubCell"/>
</dbReference>
<name>A0A916UYJ2_9BURK</name>
<dbReference type="Proteomes" id="UP000637423">
    <property type="component" value="Unassembled WGS sequence"/>
</dbReference>
<comment type="similarity">
    <text evidence="2 7">Belongs to the UPF0056 (MarC) family.</text>
</comment>
<protein>
    <recommendedName>
        <fullName evidence="7">UPF0056 membrane protein</fullName>
    </recommendedName>
</protein>
<keyword evidence="5 7" id="KW-1133">Transmembrane helix</keyword>
<accession>A0A916UYJ2</accession>
<keyword evidence="4 7" id="KW-0812">Transmembrane</keyword>
<evidence type="ECO:0000256" key="1">
    <source>
        <dbReference type="ARBA" id="ARBA00004651"/>
    </source>
</evidence>
<feature type="transmembrane region" description="Helical" evidence="7">
    <location>
        <begin position="37"/>
        <end position="58"/>
    </location>
</feature>
<proteinExistence type="inferred from homology"/>
<evidence type="ECO:0000256" key="3">
    <source>
        <dbReference type="ARBA" id="ARBA00022475"/>
    </source>
</evidence>
<comment type="caution">
    <text evidence="8">The sequence shown here is derived from an EMBL/GenBank/DDBJ whole genome shotgun (WGS) entry which is preliminary data.</text>
</comment>
<keyword evidence="6 7" id="KW-0472">Membrane</keyword>
<evidence type="ECO:0000313" key="9">
    <source>
        <dbReference type="Proteomes" id="UP000637423"/>
    </source>
</evidence>
<sequence>MNAHFFPVFVILLLVLNPLACTYALRQGTAGKSAGDAQWLILKTCGCSLCMLLAISILGQTVIRWFSLSTASVQVSSGLILFLLAVSMIFSGVRPVAQLSASTIGPDAFGAMLAYLAGPTAMANVLLLSATQTGHWPAMALALACAVAASAALMQLCYRLQHHFGFSMAASGIQKLMGLLLTAVAVDRILLGSQQYFSA</sequence>